<reference evidence="2 3" key="1">
    <citation type="journal article" date="2015" name="Proc. Natl. Acad. Sci. U.S.A.">
        <title>The resurrection genome of Boea hygrometrica: A blueprint for survival of dehydration.</title>
        <authorList>
            <person name="Xiao L."/>
            <person name="Yang G."/>
            <person name="Zhang L."/>
            <person name="Yang X."/>
            <person name="Zhao S."/>
            <person name="Ji Z."/>
            <person name="Zhou Q."/>
            <person name="Hu M."/>
            <person name="Wang Y."/>
            <person name="Chen M."/>
            <person name="Xu Y."/>
            <person name="Jin H."/>
            <person name="Xiao X."/>
            <person name="Hu G."/>
            <person name="Bao F."/>
            <person name="Hu Y."/>
            <person name="Wan P."/>
            <person name="Li L."/>
            <person name="Deng X."/>
            <person name="Kuang T."/>
            <person name="Xiang C."/>
            <person name="Zhu J.K."/>
            <person name="Oliver M.J."/>
            <person name="He Y."/>
        </authorList>
    </citation>
    <scope>NUCLEOTIDE SEQUENCE [LARGE SCALE GENOMIC DNA]</scope>
    <source>
        <strain evidence="3">cv. XS01</strain>
    </source>
</reference>
<sequence length="73" mass="7603">MDGAPPARPPPVPAGPNLTDHGSNRGTTRENGLREVDAPAMQCDAPPSTSTALSGALDHLATFLPRPRPPWVP</sequence>
<accession>A0A2Z7ALN3</accession>
<feature type="region of interest" description="Disordered" evidence="1">
    <location>
        <begin position="1"/>
        <end position="52"/>
    </location>
</feature>
<protein>
    <submittedName>
        <fullName evidence="2">Uncharacterized protein</fullName>
    </submittedName>
</protein>
<gene>
    <name evidence="2" type="ORF">F511_28309</name>
</gene>
<keyword evidence="3" id="KW-1185">Reference proteome</keyword>
<evidence type="ECO:0000313" key="3">
    <source>
        <dbReference type="Proteomes" id="UP000250235"/>
    </source>
</evidence>
<evidence type="ECO:0000256" key="1">
    <source>
        <dbReference type="SAM" id="MobiDB-lite"/>
    </source>
</evidence>
<dbReference type="Proteomes" id="UP000250235">
    <property type="component" value="Unassembled WGS sequence"/>
</dbReference>
<organism evidence="2 3">
    <name type="scientific">Dorcoceras hygrometricum</name>
    <dbReference type="NCBI Taxonomy" id="472368"/>
    <lineage>
        <taxon>Eukaryota</taxon>
        <taxon>Viridiplantae</taxon>
        <taxon>Streptophyta</taxon>
        <taxon>Embryophyta</taxon>
        <taxon>Tracheophyta</taxon>
        <taxon>Spermatophyta</taxon>
        <taxon>Magnoliopsida</taxon>
        <taxon>eudicotyledons</taxon>
        <taxon>Gunneridae</taxon>
        <taxon>Pentapetalae</taxon>
        <taxon>asterids</taxon>
        <taxon>lamiids</taxon>
        <taxon>Lamiales</taxon>
        <taxon>Gesneriaceae</taxon>
        <taxon>Didymocarpoideae</taxon>
        <taxon>Trichosporeae</taxon>
        <taxon>Loxocarpinae</taxon>
        <taxon>Dorcoceras</taxon>
    </lineage>
</organism>
<name>A0A2Z7ALN3_9LAMI</name>
<proteinExistence type="predicted"/>
<feature type="compositionally biased region" description="Pro residues" evidence="1">
    <location>
        <begin position="1"/>
        <end position="14"/>
    </location>
</feature>
<feature type="compositionally biased region" description="Basic and acidic residues" evidence="1">
    <location>
        <begin position="27"/>
        <end position="37"/>
    </location>
</feature>
<dbReference type="EMBL" id="KV014401">
    <property type="protein sequence ID" value="KZV22288.1"/>
    <property type="molecule type" value="Genomic_DNA"/>
</dbReference>
<evidence type="ECO:0000313" key="2">
    <source>
        <dbReference type="EMBL" id="KZV22288.1"/>
    </source>
</evidence>
<dbReference type="AlphaFoldDB" id="A0A2Z7ALN3"/>